<dbReference type="CDD" id="cd11527">
    <property type="entry name" value="NTP-PPase_dUTPase"/>
    <property type="match status" value="1"/>
</dbReference>
<gene>
    <name evidence="1" type="ORF">F8153_05875</name>
</gene>
<comment type="caution">
    <text evidence="1">The sequence shown here is derived from an EMBL/GenBank/DDBJ whole genome shotgun (WGS) entry which is preliminary data.</text>
</comment>
<dbReference type="InterPro" id="IPR014871">
    <property type="entry name" value="dUTPase/dCTP_pyrophosphatase"/>
</dbReference>
<reference evidence="1 2" key="1">
    <citation type="submission" date="2019-10" db="EMBL/GenBank/DDBJ databases">
        <title>Alkaliphilus serpentinus sp. nov. and Alkaliphilus pronyensis sp. nov., two novel anaerobic alkaliphilic species isolated from the serpentinized-hosted hydrothermal field of the Prony Bay (New Caledonia).</title>
        <authorList>
            <person name="Postec A."/>
        </authorList>
    </citation>
    <scope>NUCLEOTIDE SEQUENCE [LARGE SCALE GENOMIC DNA]</scope>
    <source>
        <strain evidence="1 2">LacT</strain>
    </source>
</reference>
<proteinExistence type="predicted"/>
<dbReference type="Pfam" id="PF08761">
    <property type="entry name" value="dUTPase_2"/>
    <property type="match status" value="1"/>
</dbReference>
<dbReference type="Proteomes" id="UP000465601">
    <property type="component" value="Unassembled WGS sequence"/>
</dbReference>
<organism evidence="1 2">
    <name type="scientific">Alkaliphilus serpentinus</name>
    <dbReference type="NCBI Taxonomy" id="1482731"/>
    <lineage>
        <taxon>Bacteria</taxon>
        <taxon>Bacillati</taxon>
        <taxon>Bacillota</taxon>
        <taxon>Clostridia</taxon>
        <taxon>Peptostreptococcales</taxon>
        <taxon>Natronincolaceae</taxon>
        <taxon>Alkaliphilus</taxon>
    </lineage>
</organism>
<keyword evidence="2" id="KW-1185">Reference proteome</keyword>
<dbReference type="SUPFAM" id="SSF101386">
    <property type="entry name" value="all-alpha NTP pyrophosphatases"/>
    <property type="match status" value="1"/>
</dbReference>
<sequence>MNLKKLFDIQKLLDQRIIDEHQLQEVDLLPPKLLALQVELGELANETRCFKYWSRKKPSPKQTILEEYVDCLHFILSVGLEKGIENIQLTIEESSLTLVEEFKKVIQKTTEIERDQDEEVYRGLFSSFILLGNKLGFFWEEIVDAYLKKNEINHKRQEEGY</sequence>
<dbReference type="AlphaFoldDB" id="A0A833HPV0"/>
<dbReference type="OrthoDB" id="5506143at2"/>
<dbReference type="InterPro" id="IPR016947">
    <property type="entry name" value="UCP030140"/>
</dbReference>
<dbReference type="EMBL" id="WBZB01000014">
    <property type="protein sequence ID" value="KAB3531157.1"/>
    <property type="molecule type" value="Genomic_DNA"/>
</dbReference>
<dbReference type="PIRSF" id="PIRSF030140">
    <property type="entry name" value="UCP030140"/>
    <property type="match status" value="1"/>
</dbReference>
<evidence type="ECO:0000313" key="2">
    <source>
        <dbReference type="Proteomes" id="UP000465601"/>
    </source>
</evidence>
<protein>
    <submittedName>
        <fullName evidence="1">dUTPase</fullName>
    </submittedName>
</protein>
<name>A0A833HPV0_9FIRM</name>
<dbReference type="Gene3D" id="1.10.4010.10">
    <property type="entry name" value="Type II deoxyuridine triphosphatase"/>
    <property type="match status" value="1"/>
</dbReference>
<dbReference type="RefSeq" id="WP_151865436.1">
    <property type="nucleotide sequence ID" value="NZ_WBZB01000014.1"/>
</dbReference>
<accession>A0A833HPV0</accession>
<evidence type="ECO:0000313" key="1">
    <source>
        <dbReference type="EMBL" id="KAB3531157.1"/>
    </source>
</evidence>